<accession>A0A1A9I3F1</accession>
<sequence length="221" mass="24297">MKIKYILLSVGFAGACFFASAQDHKKKDYVSRKSDIGITAGALGYAGRYSIETPLGTHTSYAVSAFYDHNIILPSQLYVRGELLFGQMKGDNLDRNTAAAKGSFKTNIFEATAKAQYDFLNDAVTKWSPYVIAGVGGYRLFNYTATNGSKSASDELGFVLPVGGGVKYKVSNRGRLFLEGNVRFLSKNLDNHTGENVNNPNKYYSLALGFSYSLQKTNQLW</sequence>
<dbReference type="InterPro" id="IPR011250">
    <property type="entry name" value="OMP/PagP_B-barrel"/>
</dbReference>
<dbReference type="RefSeq" id="WP_067757947.1">
    <property type="nucleotide sequence ID" value="NZ_CP015772.1"/>
</dbReference>
<gene>
    <name evidence="2" type="ORF">A8C56_15605</name>
</gene>
<protein>
    <submittedName>
        <fullName evidence="2">Uncharacterized protein</fullName>
    </submittedName>
</protein>
<evidence type="ECO:0000313" key="2">
    <source>
        <dbReference type="EMBL" id="ANH82198.1"/>
    </source>
</evidence>
<dbReference type="PROSITE" id="PS51257">
    <property type="entry name" value="PROKAR_LIPOPROTEIN"/>
    <property type="match status" value="1"/>
</dbReference>
<evidence type="ECO:0000313" key="3">
    <source>
        <dbReference type="Proteomes" id="UP000077667"/>
    </source>
</evidence>
<dbReference type="KEGG" id="nia:A8C56_15605"/>
<dbReference type="Proteomes" id="UP000077667">
    <property type="component" value="Chromosome"/>
</dbReference>
<dbReference type="AlphaFoldDB" id="A0A1A9I3F1"/>
<name>A0A1A9I3F1_9BACT</name>
<dbReference type="OrthoDB" id="654178at2"/>
<keyword evidence="1" id="KW-0732">Signal</keyword>
<dbReference type="EMBL" id="CP015772">
    <property type="protein sequence ID" value="ANH82198.1"/>
    <property type="molecule type" value="Genomic_DNA"/>
</dbReference>
<dbReference type="Gene3D" id="2.40.160.20">
    <property type="match status" value="1"/>
</dbReference>
<keyword evidence="3" id="KW-1185">Reference proteome</keyword>
<feature type="signal peptide" evidence="1">
    <location>
        <begin position="1"/>
        <end position="21"/>
    </location>
</feature>
<organism evidence="2 3">
    <name type="scientific">Niabella ginsenosidivorans</name>
    <dbReference type="NCBI Taxonomy" id="1176587"/>
    <lineage>
        <taxon>Bacteria</taxon>
        <taxon>Pseudomonadati</taxon>
        <taxon>Bacteroidota</taxon>
        <taxon>Chitinophagia</taxon>
        <taxon>Chitinophagales</taxon>
        <taxon>Chitinophagaceae</taxon>
        <taxon>Niabella</taxon>
    </lineage>
</organism>
<evidence type="ECO:0000256" key="1">
    <source>
        <dbReference type="SAM" id="SignalP"/>
    </source>
</evidence>
<reference evidence="2 3" key="1">
    <citation type="submission" date="2016-05" db="EMBL/GenBank/DDBJ databases">
        <title>Niabella ginsenosidivorans BS26 whole genome sequencing.</title>
        <authorList>
            <person name="Im W.T."/>
            <person name="Siddiqi M.Z."/>
        </authorList>
    </citation>
    <scope>NUCLEOTIDE SEQUENCE [LARGE SCALE GENOMIC DNA]</scope>
    <source>
        <strain evidence="2 3">BS26</strain>
    </source>
</reference>
<dbReference type="SUPFAM" id="SSF56925">
    <property type="entry name" value="OMPA-like"/>
    <property type="match status" value="1"/>
</dbReference>
<feature type="chain" id="PRO_5008389786" evidence="1">
    <location>
        <begin position="22"/>
        <end position="221"/>
    </location>
</feature>
<proteinExistence type="predicted"/>
<dbReference type="STRING" id="1176587.A8C56_15605"/>